<organism evidence="1 2">
    <name type="scientific">Ataeniobius toweri</name>
    <dbReference type="NCBI Taxonomy" id="208326"/>
    <lineage>
        <taxon>Eukaryota</taxon>
        <taxon>Metazoa</taxon>
        <taxon>Chordata</taxon>
        <taxon>Craniata</taxon>
        <taxon>Vertebrata</taxon>
        <taxon>Euteleostomi</taxon>
        <taxon>Actinopterygii</taxon>
        <taxon>Neopterygii</taxon>
        <taxon>Teleostei</taxon>
        <taxon>Neoteleostei</taxon>
        <taxon>Acanthomorphata</taxon>
        <taxon>Ovalentaria</taxon>
        <taxon>Atherinomorphae</taxon>
        <taxon>Cyprinodontiformes</taxon>
        <taxon>Goodeidae</taxon>
        <taxon>Ataeniobius</taxon>
    </lineage>
</organism>
<dbReference type="EMBL" id="JAHUTI010005503">
    <property type="protein sequence ID" value="MED6234197.1"/>
    <property type="molecule type" value="Genomic_DNA"/>
</dbReference>
<accession>A0ABU7A7W3</accession>
<gene>
    <name evidence="1" type="ORF">ATANTOWER_024353</name>
</gene>
<evidence type="ECO:0008006" key="3">
    <source>
        <dbReference type="Google" id="ProtNLM"/>
    </source>
</evidence>
<keyword evidence="2" id="KW-1185">Reference proteome</keyword>
<name>A0ABU7A7W3_9TELE</name>
<proteinExistence type="predicted"/>
<evidence type="ECO:0000313" key="1">
    <source>
        <dbReference type="EMBL" id="MED6234197.1"/>
    </source>
</evidence>
<sequence length="87" mass="10071">MVKYDTKALIGQCLIDFFVMNGNGNSVRSEQENTTRLFSLRTDLQKFYCKLNKSSQRTDKPGDFRYIKKNSAVMEIQYSNLSLDEST</sequence>
<dbReference type="Proteomes" id="UP001345963">
    <property type="component" value="Unassembled WGS sequence"/>
</dbReference>
<protein>
    <recommendedName>
        <fullName evidence="3">LAGLIDADG homing endonuclease</fullName>
    </recommendedName>
</protein>
<evidence type="ECO:0000313" key="2">
    <source>
        <dbReference type="Proteomes" id="UP001345963"/>
    </source>
</evidence>
<comment type="caution">
    <text evidence="1">The sequence shown here is derived from an EMBL/GenBank/DDBJ whole genome shotgun (WGS) entry which is preliminary data.</text>
</comment>
<reference evidence="1 2" key="1">
    <citation type="submission" date="2021-07" db="EMBL/GenBank/DDBJ databases">
        <authorList>
            <person name="Palmer J.M."/>
        </authorList>
    </citation>
    <scope>NUCLEOTIDE SEQUENCE [LARGE SCALE GENOMIC DNA]</scope>
    <source>
        <strain evidence="1 2">AT_MEX2019</strain>
        <tissue evidence="1">Muscle</tissue>
    </source>
</reference>